<keyword evidence="1" id="KW-1133">Transmembrane helix</keyword>
<keyword evidence="1" id="KW-0472">Membrane</keyword>
<keyword evidence="5" id="KW-1185">Reference proteome</keyword>
<dbReference type="Gene3D" id="3.30.450.20">
    <property type="entry name" value="PAS domain"/>
    <property type="match status" value="1"/>
</dbReference>
<dbReference type="InterPro" id="IPR046342">
    <property type="entry name" value="CBS_dom_sf"/>
</dbReference>
<dbReference type="PROSITE" id="PS50883">
    <property type="entry name" value="EAL"/>
    <property type="match status" value="1"/>
</dbReference>
<dbReference type="SUPFAM" id="SSF55785">
    <property type="entry name" value="PYP-like sensor domain (PAS domain)"/>
    <property type="match status" value="1"/>
</dbReference>
<evidence type="ECO:0000259" key="3">
    <source>
        <dbReference type="PROSITE" id="PS50883"/>
    </source>
</evidence>
<accession>A0ABM5XKQ9</accession>
<dbReference type="InterPro" id="IPR013767">
    <property type="entry name" value="PAS_fold"/>
</dbReference>
<evidence type="ECO:0000259" key="2">
    <source>
        <dbReference type="PROSITE" id="PS50112"/>
    </source>
</evidence>
<dbReference type="InterPro" id="IPR035919">
    <property type="entry name" value="EAL_sf"/>
</dbReference>
<evidence type="ECO:0000313" key="5">
    <source>
        <dbReference type="Proteomes" id="UP000057088"/>
    </source>
</evidence>
<dbReference type="PANTHER" id="PTHR33121">
    <property type="entry name" value="CYCLIC DI-GMP PHOSPHODIESTERASE PDEF"/>
    <property type="match status" value="1"/>
</dbReference>
<dbReference type="InterPro" id="IPR050706">
    <property type="entry name" value="Cyclic-di-GMP_PDE-like"/>
</dbReference>
<sequence length="858" mass="96698">MSLPGKISALFTVRIATVLTLYATGLAIVKSSSVNIRGVKPVCRWSRGECMPESDSPIKPVITNVSFPARFVPLHWTLDIENHTFNHYADQVNDLMAPLLAFSALEQWLALFDLQAREQAEQLIEQVLTQGDKRALNAVLRLSPDRAVYVVFSVERLSKQLLQGDIQPIFELTQVEQVIHWLEALLNHSAAGLLITNREHKVLGCNSAFERFTGFQQSDLLGLSSLWLFEESTDITGTSQPRVSIKHTSGISQAYHHQSIRLMDNDDHSVVLSLFSLVESAPALSVRPVMDKAAFIAQFESLHQNRMMNDLYVVMTLSVQQVNGAQLSMLLDVMPRLKECRLFGKIRDDLYLLCVTCPLPMMGEPFRYIHARIRGFFQELKQASAETHRTCIQGKIGISVLGLDAHTARMAVTHSVQAILEQGEEGEAQRIRFFDTQLHRQIKKRRLLEELVTDAIRNQSLLVEFQPIIDARLGQVMSYEALCRFPLPAALEVSNSELISIAEDLDLITELDLQVQQQALRQWPILQAQHEYPIWLTVNISPNTRQGLPALIQCLRQLMASEQVPAERIIIDITQAKYHSQALVRSDALQELRQLGVQIAIDDMGTDYSLFDHLSASDFDYLKISRSCIDGLGNQTNRYQVIKMLVEMCHSLGVKVIAEGVESEEEAQLLAFGRLDYLQGFYFAKPLAMDDLLAFIESTLPQRLQLIAPQEESLSASSLMSLHHAHSPRLDPGDPISLAYQYFQSADVEVLPVIIDQECVGLVDRARLNLHLTPGMGSELETMKEASMWHRPVNQVMELTFTSIDAAIDVSQIPLLIREHHLGFPWILTKGKIYKGILTQSVILQYLVEQPQSVDFMI</sequence>
<dbReference type="PROSITE" id="PS50112">
    <property type="entry name" value="PAS"/>
    <property type="match status" value="1"/>
</dbReference>
<dbReference type="SMART" id="SM00091">
    <property type="entry name" value="PAS"/>
    <property type="match status" value="1"/>
</dbReference>
<dbReference type="Gene3D" id="3.20.20.450">
    <property type="entry name" value="EAL domain"/>
    <property type="match status" value="1"/>
</dbReference>
<dbReference type="CDD" id="cd01948">
    <property type="entry name" value="EAL"/>
    <property type="match status" value="1"/>
</dbReference>
<keyword evidence="1" id="KW-0812">Transmembrane</keyword>
<dbReference type="Proteomes" id="UP000057088">
    <property type="component" value="Chromosome 2"/>
</dbReference>
<dbReference type="Gene3D" id="3.10.580.10">
    <property type="entry name" value="CBS-domain"/>
    <property type="match status" value="1"/>
</dbReference>
<dbReference type="SMART" id="SM00052">
    <property type="entry name" value="EAL"/>
    <property type="match status" value="1"/>
</dbReference>
<dbReference type="SUPFAM" id="SSF141868">
    <property type="entry name" value="EAL domain-like"/>
    <property type="match status" value="1"/>
</dbReference>
<evidence type="ECO:0000313" key="4">
    <source>
        <dbReference type="EMBL" id="AMF93447.2"/>
    </source>
</evidence>
<dbReference type="Pfam" id="PF00563">
    <property type="entry name" value="EAL"/>
    <property type="match status" value="1"/>
</dbReference>
<dbReference type="EMBL" id="CP014035">
    <property type="protein sequence ID" value="AMF93447.2"/>
    <property type="molecule type" value="Genomic_DNA"/>
</dbReference>
<dbReference type="InterPro" id="IPR035965">
    <property type="entry name" value="PAS-like_dom_sf"/>
</dbReference>
<name>A0ABM5XKQ9_VIBFL</name>
<dbReference type="InterPro" id="IPR000014">
    <property type="entry name" value="PAS"/>
</dbReference>
<feature type="transmembrane region" description="Helical" evidence="1">
    <location>
        <begin position="7"/>
        <end position="29"/>
    </location>
</feature>
<organism evidence="4 5">
    <name type="scientific">Vibrio fluvialis</name>
    <dbReference type="NCBI Taxonomy" id="676"/>
    <lineage>
        <taxon>Bacteria</taxon>
        <taxon>Pseudomonadati</taxon>
        <taxon>Pseudomonadota</taxon>
        <taxon>Gammaproteobacteria</taxon>
        <taxon>Vibrionales</taxon>
        <taxon>Vibrionaceae</taxon>
        <taxon>Vibrio</taxon>
    </lineage>
</organism>
<gene>
    <name evidence="4" type="ORF">AL536_07780</name>
</gene>
<dbReference type="InterPro" id="IPR001633">
    <property type="entry name" value="EAL_dom"/>
</dbReference>
<protein>
    <submittedName>
        <fullName evidence="4">PAS domain-containing protein</fullName>
    </submittedName>
</protein>
<dbReference type="Pfam" id="PF00989">
    <property type="entry name" value="PAS"/>
    <property type="match status" value="1"/>
</dbReference>
<dbReference type="SUPFAM" id="SSF54631">
    <property type="entry name" value="CBS-domain pair"/>
    <property type="match status" value="1"/>
</dbReference>
<feature type="domain" description="PAS" evidence="2">
    <location>
        <begin position="182"/>
        <end position="222"/>
    </location>
</feature>
<dbReference type="PANTHER" id="PTHR33121:SF79">
    <property type="entry name" value="CYCLIC DI-GMP PHOSPHODIESTERASE PDED-RELATED"/>
    <property type="match status" value="1"/>
</dbReference>
<evidence type="ECO:0000256" key="1">
    <source>
        <dbReference type="SAM" id="Phobius"/>
    </source>
</evidence>
<reference evidence="5" key="1">
    <citation type="submission" date="2015-12" db="EMBL/GenBank/DDBJ databases">
        <title>FDA dAtabase for Regulatory Grade micrObial Sequences (FDA-ARGOS): Supporting development and validation of Infectious Disease Dx tests.</title>
        <authorList>
            <person name="Hoffmann M."/>
            <person name="Allard M."/>
            <person name="Evans P."/>
            <person name="Brown E."/>
            <person name="Tallon L.J."/>
            <person name="Sadzewicz L."/>
            <person name="Sengamalay N."/>
            <person name="Ott S."/>
            <person name="Godinez A."/>
            <person name="Nagaraj S."/>
            <person name="Vyas G."/>
            <person name="Aluvathingal J."/>
            <person name="Nadendla S."/>
            <person name="Geyer C."/>
            <person name="Sichtig H."/>
        </authorList>
    </citation>
    <scope>NUCLEOTIDE SEQUENCE [LARGE SCALE GENOMIC DNA]</scope>
    <source>
        <strain evidence="5">ATCC 33809</strain>
    </source>
</reference>
<feature type="domain" description="EAL" evidence="3">
    <location>
        <begin position="445"/>
        <end position="700"/>
    </location>
</feature>
<proteinExistence type="predicted"/>